<dbReference type="Proteomes" id="UP000504612">
    <property type="component" value="Unplaced"/>
</dbReference>
<feature type="region of interest" description="Disordered" evidence="1">
    <location>
        <begin position="1"/>
        <end position="412"/>
    </location>
</feature>
<feature type="compositionally biased region" description="Low complexity" evidence="1">
    <location>
        <begin position="335"/>
        <end position="358"/>
    </location>
</feature>
<dbReference type="GeneID" id="113428996"/>
<dbReference type="KEGG" id="nss:113428996"/>
<proteinExistence type="predicted"/>
<protein>
    <submittedName>
        <fullName evidence="3">Transcription initiation factor TFIID subunit 4-like</fullName>
    </submittedName>
</protein>
<accession>A0A6J1VWC4</accession>
<feature type="compositionally biased region" description="Basic and acidic residues" evidence="1">
    <location>
        <begin position="1"/>
        <end position="11"/>
    </location>
</feature>
<feature type="compositionally biased region" description="Low complexity" evidence="1">
    <location>
        <begin position="154"/>
        <end position="164"/>
    </location>
</feature>
<dbReference type="RefSeq" id="XP_026547301.1">
    <property type="nucleotide sequence ID" value="XM_026691516.1"/>
</dbReference>
<feature type="compositionally biased region" description="Pro residues" evidence="1">
    <location>
        <begin position="105"/>
        <end position="124"/>
    </location>
</feature>
<evidence type="ECO:0000313" key="2">
    <source>
        <dbReference type="Proteomes" id="UP000504612"/>
    </source>
</evidence>
<feature type="compositionally biased region" description="Pro residues" evidence="1">
    <location>
        <begin position="223"/>
        <end position="240"/>
    </location>
</feature>
<gene>
    <name evidence="3" type="primary">LOC113428996</name>
</gene>
<feature type="compositionally biased region" description="Basic and acidic residues" evidence="1">
    <location>
        <begin position="385"/>
        <end position="394"/>
    </location>
</feature>
<reference evidence="3" key="1">
    <citation type="submission" date="2025-08" db="UniProtKB">
        <authorList>
            <consortium name="RefSeq"/>
        </authorList>
    </citation>
    <scope>IDENTIFICATION</scope>
</reference>
<keyword evidence="2" id="KW-1185">Reference proteome</keyword>
<feature type="compositionally biased region" description="Gly residues" evidence="1">
    <location>
        <begin position="81"/>
        <end position="96"/>
    </location>
</feature>
<organism evidence="2 3">
    <name type="scientific">Notechis scutatus</name>
    <name type="common">mainland tiger snake</name>
    <dbReference type="NCBI Taxonomy" id="8663"/>
    <lineage>
        <taxon>Eukaryota</taxon>
        <taxon>Metazoa</taxon>
        <taxon>Chordata</taxon>
        <taxon>Craniata</taxon>
        <taxon>Vertebrata</taxon>
        <taxon>Euteleostomi</taxon>
        <taxon>Lepidosauria</taxon>
        <taxon>Squamata</taxon>
        <taxon>Bifurcata</taxon>
        <taxon>Unidentata</taxon>
        <taxon>Episquamata</taxon>
        <taxon>Toxicofera</taxon>
        <taxon>Serpentes</taxon>
        <taxon>Colubroidea</taxon>
        <taxon>Elapidae</taxon>
        <taxon>Hydrophiinae</taxon>
        <taxon>Notechis</taxon>
    </lineage>
</organism>
<evidence type="ECO:0000256" key="1">
    <source>
        <dbReference type="SAM" id="MobiDB-lite"/>
    </source>
</evidence>
<name>A0A6J1VWC4_9SAUR</name>
<evidence type="ECO:0000313" key="3">
    <source>
        <dbReference type="RefSeq" id="XP_026547301.1"/>
    </source>
</evidence>
<feature type="compositionally biased region" description="Low complexity" evidence="1">
    <location>
        <begin position="52"/>
        <end position="69"/>
    </location>
</feature>
<feature type="compositionally biased region" description="Low complexity" evidence="1">
    <location>
        <begin position="297"/>
        <end position="327"/>
    </location>
</feature>
<sequence length="412" mass="42132">MARLPGGEERSGLGACRPTDPTRLPPGSCQQPSRLNHPDNRERRPRRRKRQPGSGPDPSRPPGSLLPSPVKTQAGRRRRLPGGGSWLAGGRRGGPGRLLTAASLDPPPPKRPFPRAPRASPPPRLARGAAEVPSPPRLRLPIQRRAGLPRSRARGPSGRRSPGADPGDSPAAKGELLPRTRQATCLSAAAPPRPARPTGEAELGSAAAPLSARPERLRGRPAGPKPPLMPGGPPGTPAMPPGRLSSGGGAQEAEEAPFRPPKAAPPGPGLLRRGSRGAEEAAAAAAPREEAPSLQLGEAARGGAAAPGTEQRLPPACPAHLAARAGAPPRPRASPPRGARPAGGCPRGLRGPPGASPRAPRDGARRPPGGVAGVTRHPSPTAVAELRRCPEWAEKGPVGVSSKPARPPPGCL</sequence>
<feature type="compositionally biased region" description="Pro residues" evidence="1">
    <location>
        <begin position="258"/>
        <end position="268"/>
    </location>
</feature>
<dbReference type="AlphaFoldDB" id="A0A6J1VWC4"/>